<dbReference type="RefSeq" id="WP_101540453.1">
    <property type="nucleotide sequence ID" value="NZ_CALTZC010000026.1"/>
</dbReference>
<proteinExistence type="predicted"/>
<name>A0A2I1M8H8_9FIRM</name>
<dbReference type="EMBL" id="UFTA01000002">
    <property type="protein sequence ID" value="SUU92528.1"/>
    <property type="molecule type" value="Genomic_DNA"/>
</dbReference>
<gene>
    <name evidence="1" type="ORF">CYJ34_06330</name>
    <name evidence="2" type="ORF">NCTC9810_00862</name>
</gene>
<reference evidence="1 3" key="1">
    <citation type="submission" date="2017-12" db="EMBL/GenBank/DDBJ databases">
        <title>Phylogenetic diversity of female urinary microbiome.</title>
        <authorList>
            <person name="Thomas-White K."/>
            <person name="Wolfe A.J."/>
        </authorList>
    </citation>
    <scope>NUCLEOTIDE SEQUENCE [LARGE SCALE GENOMIC DNA]</scope>
    <source>
        <strain evidence="1 3">UMB0119</strain>
    </source>
</reference>
<evidence type="ECO:0000313" key="4">
    <source>
        <dbReference type="Proteomes" id="UP000255124"/>
    </source>
</evidence>
<dbReference type="EMBL" id="PKGS01000004">
    <property type="protein sequence ID" value="PKZ16430.1"/>
    <property type="molecule type" value="Genomic_DNA"/>
</dbReference>
<dbReference type="Proteomes" id="UP000234335">
    <property type="component" value="Unassembled WGS sequence"/>
</dbReference>
<dbReference type="OrthoDB" id="1691135at2"/>
<keyword evidence="3" id="KW-1185">Reference proteome</keyword>
<evidence type="ECO:0000313" key="1">
    <source>
        <dbReference type="EMBL" id="PKZ16430.1"/>
    </source>
</evidence>
<evidence type="ECO:0000313" key="2">
    <source>
        <dbReference type="EMBL" id="SUU92528.1"/>
    </source>
</evidence>
<accession>A0A2I1M8H8</accession>
<sequence length="129" mass="15335">MKVNNEKTKFFYKNYNEICDCIMCKFYIEKISDIYPQLNEFLDKINVDIKKPLEVGYPYLDSMENLIYPFSQYIVIGQCDDFSLDISDLCIRKADAYPDLKIDDDYFVLDVFDLVIDRKFLTKQILTSI</sequence>
<reference evidence="2 4" key="2">
    <citation type="submission" date="2018-06" db="EMBL/GenBank/DDBJ databases">
        <authorList>
            <consortium name="Pathogen Informatics"/>
            <person name="Doyle S."/>
        </authorList>
    </citation>
    <scope>NUCLEOTIDE SEQUENCE [LARGE SCALE GENOMIC DNA]</scope>
    <source>
        <strain evidence="2 4">NCTC9810</strain>
    </source>
</reference>
<evidence type="ECO:0000313" key="3">
    <source>
        <dbReference type="Proteomes" id="UP000234335"/>
    </source>
</evidence>
<dbReference type="AlphaFoldDB" id="A0A2I1M8H8"/>
<organism evidence="1 3">
    <name type="scientific">Anaerococcus octavius</name>
    <dbReference type="NCBI Taxonomy" id="54007"/>
    <lineage>
        <taxon>Bacteria</taxon>
        <taxon>Bacillati</taxon>
        <taxon>Bacillota</taxon>
        <taxon>Tissierellia</taxon>
        <taxon>Tissierellales</taxon>
        <taxon>Peptoniphilaceae</taxon>
        <taxon>Anaerococcus</taxon>
    </lineage>
</organism>
<protein>
    <submittedName>
        <fullName evidence="1">Uncharacterized protein</fullName>
    </submittedName>
</protein>
<dbReference type="Proteomes" id="UP000255124">
    <property type="component" value="Unassembled WGS sequence"/>
</dbReference>